<evidence type="ECO:0000256" key="1">
    <source>
        <dbReference type="SAM" id="Phobius"/>
    </source>
</evidence>
<accession>A0ABU9LWL1</accession>
<evidence type="ECO:0000313" key="3">
    <source>
        <dbReference type="Proteomes" id="UP001479606"/>
    </source>
</evidence>
<proteinExistence type="predicted"/>
<evidence type="ECO:0000313" key="2">
    <source>
        <dbReference type="EMBL" id="MEL5995124.1"/>
    </source>
</evidence>
<keyword evidence="1" id="KW-0812">Transmembrane</keyword>
<keyword evidence="1" id="KW-0472">Membrane</keyword>
<dbReference type="PROSITE" id="PS51257">
    <property type="entry name" value="PROKAR_LIPOPROTEIN"/>
    <property type="match status" value="1"/>
</dbReference>
<keyword evidence="3" id="KW-1185">Reference proteome</keyword>
<keyword evidence="1" id="KW-1133">Transmembrane helix</keyword>
<dbReference type="Proteomes" id="UP001479606">
    <property type="component" value="Unassembled WGS sequence"/>
</dbReference>
<name>A0ABU9LWL1_9BACT</name>
<feature type="transmembrane region" description="Helical" evidence="1">
    <location>
        <begin position="6"/>
        <end position="29"/>
    </location>
</feature>
<dbReference type="RefSeq" id="WP_342298706.1">
    <property type="nucleotide sequence ID" value="NZ_JBCEVZ010000029.1"/>
</dbReference>
<gene>
    <name evidence="2" type="ORF">AAFH49_12975</name>
</gene>
<organism evidence="2 3">
    <name type="scientific">Hymenobacter segetis</name>
    <dbReference type="NCBI Taxonomy" id="2025509"/>
    <lineage>
        <taxon>Bacteria</taxon>
        <taxon>Pseudomonadati</taxon>
        <taxon>Bacteroidota</taxon>
        <taxon>Cytophagia</taxon>
        <taxon>Cytophagales</taxon>
        <taxon>Hymenobacteraceae</taxon>
        <taxon>Hymenobacter</taxon>
    </lineage>
</organism>
<reference evidence="2 3" key="1">
    <citation type="journal article" date="2018" name="Arch. Microbiol.">
        <title>Hymenobacter segetis sp. nov., isolated from soil.</title>
        <authorList>
            <person name="Ten L.N."/>
            <person name="Lim S.J."/>
            <person name="Kim B.O."/>
            <person name="Kang I.K."/>
            <person name="Jung H.Y."/>
        </authorList>
    </citation>
    <scope>NUCLEOTIDE SEQUENCE [LARGE SCALE GENOMIC DNA]</scope>
    <source>
        <strain evidence="2 3">S7-3-11</strain>
    </source>
</reference>
<comment type="caution">
    <text evidence="2">The sequence shown here is derived from an EMBL/GenBank/DDBJ whole genome shotgun (WGS) entry which is preliminary data.</text>
</comment>
<protein>
    <submittedName>
        <fullName evidence="2">Uncharacterized protein</fullName>
    </submittedName>
</protein>
<sequence length="193" mass="22482">MKANDWVANVGLYTIAGVIGIALGCIIQAKTPIEIDHKIRYSELINWLITIFIGFWVGYRLKNDFENNKTIKSMLIDDVKFIISELHKSNSLFSKLRSEVKENEFDNSQQQSINFQLNYVDQRIYIFCEALKENYNSHYREIQQKLVDKFLELNKIATDPDDVNQSYFDNVTRKATALESELKSIVQKIVSKM</sequence>
<feature type="transmembrane region" description="Helical" evidence="1">
    <location>
        <begin position="41"/>
        <end position="59"/>
    </location>
</feature>
<dbReference type="EMBL" id="JBCEVZ010000029">
    <property type="protein sequence ID" value="MEL5995124.1"/>
    <property type="molecule type" value="Genomic_DNA"/>
</dbReference>